<dbReference type="AlphaFoldDB" id="A0A915TYV3"/>
<accession>A0A915TYV3</accession>
<gene>
    <name evidence="2" type="ORF">GF1_07170</name>
</gene>
<dbReference type="GO" id="GO:0035438">
    <property type="term" value="F:cyclic-di-GMP binding"/>
    <property type="evidence" value="ECO:0007669"/>
    <property type="project" value="InterPro"/>
</dbReference>
<dbReference type="RefSeq" id="WP_267928244.1">
    <property type="nucleotide sequence ID" value="NZ_AP024233.1"/>
</dbReference>
<protein>
    <recommendedName>
        <fullName evidence="1">PilZ domain-containing protein</fullName>
    </recommendedName>
</protein>
<dbReference type="Proteomes" id="UP001063350">
    <property type="component" value="Chromosome"/>
</dbReference>
<proteinExistence type="predicted"/>
<feature type="domain" description="PilZ" evidence="1">
    <location>
        <begin position="74"/>
        <end position="174"/>
    </location>
</feature>
<keyword evidence="3" id="KW-1185">Reference proteome</keyword>
<dbReference type="EMBL" id="AP024233">
    <property type="protein sequence ID" value="BCO08341.1"/>
    <property type="molecule type" value="Genomic_DNA"/>
</dbReference>
<evidence type="ECO:0000313" key="2">
    <source>
        <dbReference type="EMBL" id="BCO08341.1"/>
    </source>
</evidence>
<dbReference type="Pfam" id="PF07238">
    <property type="entry name" value="PilZ"/>
    <property type="match status" value="1"/>
</dbReference>
<organism evidence="2 3">
    <name type="scientific">Desulfolithobacter dissulfuricans</name>
    <dbReference type="NCBI Taxonomy" id="2795293"/>
    <lineage>
        <taxon>Bacteria</taxon>
        <taxon>Pseudomonadati</taxon>
        <taxon>Thermodesulfobacteriota</taxon>
        <taxon>Desulfobulbia</taxon>
        <taxon>Desulfobulbales</taxon>
        <taxon>Desulfobulbaceae</taxon>
        <taxon>Desulfolithobacter</taxon>
    </lineage>
</organism>
<dbReference type="KEGG" id="ddu:GF1_07170"/>
<evidence type="ECO:0000313" key="3">
    <source>
        <dbReference type="Proteomes" id="UP001063350"/>
    </source>
</evidence>
<reference evidence="2" key="1">
    <citation type="submission" date="2020-12" db="EMBL/GenBank/DDBJ databases">
        <title>Desulfobium dissulfuricans gen. nov., sp. nov., a novel mesophilic, sulfate-reducing bacterium isolated from a deep-sea hydrothermal vent.</title>
        <authorList>
            <person name="Hashimoto Y."/>
            <person name="Tame A."/>
            <person name="Sawayama S."/>
            <person name="Miyazaki J."/>
            <person name="Takai K."/>
            <person name="Nakagawa S."/>
        </authorList>
    </citation>
    <scope>NUCLEOTIDE SEQUENCE</scope>
    <source>
        <strain evidence="2">GF1</strain>
    </source>
</reference>
<name>A0A915TYV3_9BACT</name>
<evidence type="ECO:0000259" key="1">
    <source>
        <dbReference type="Pfam" id="PF07238"/>
    </source>
</evidence>
<dbReference type="Gene3D" id="2.40.10.220">
    <property type="entry name" value="predicted glycosyltransferase like domains"/>
    <property type="match status" value="1"/>
</dbReference>
<dbReference type="InterPro" id="IPR009875">
    <property type="entry name" value="PilZ_domain"/>
</dbReference>
<sequence length="185" mass="20075">MATHAQNPSCEKVCPHWSPASRSCLLSRGGLYLPVSAHVATYCRTENYLSCPQFVSGGLVAESAADDSVGTGAERRMYVRVPGRFVLRIARHADGDSVDRIIDDSASTVDISLGGLRVESYRELPVDSLVTFSLNGDFSSEPVKGVGRVAWCRSLEQAPLYHAGLAFEDVRLASMLEKRLGLVPF</sequence>